<protein>
    <submittedName>
        <fullName evidence="2">Uncharacterized protein</fullName>
    </submittedName>
</protein>
<organism evidence="2 3">
    <name type="scientific">Faecousia intestinalis</name>
    <dbReference type="NCBI Taxonomy" id="3133167"/>
    <lineage>
        <taxon>Bacteria</taxon>
        <taxon>Bacillati</taxon>
        <taxon>Bacillota</taxon>
        <taxon>Clostridia</taxon>
        <taxon>Eubacteriales</taxon>
        <taxon>Oscillospiraceae</taxon>
        <taxon>Faecousia</taxon>
    </lineage>
</organism>
<feature type="transmembrane region" description="Helical" evidence="1">
    <location>
        <begin position="330"/>
        <end position="355"/>
    </location>
</feature>
<feature type="transmembrane region" description="Helical" evidence="1">
    <location>
        <begin position="88"/>
        <end position="107"/>
    </location>
</feature>
<evidence type="ECO:0000313" key="2">
    <source>
        <dbReference type="EMBL" id="MEQ2512151.1"/>
    </source>
</evidence>
<feature type="transmembrane region" description="Helical" evidence="1">
    <location>
        <begin position="273"/>
        <end position="293"/>
    </location>
</feature>
<feature type="transmembrane region" description="Helical" evidence="1">
    <location>
        <begin position="113"/>
        <end position="133"/>
    </location>
</feature>
<proteinExistence type="predicted"/>
<dbReference type="RefSeq" id="WP_349136839.1">
    <property type="nucleotide sequence ID" value="NZ_JBBMFF010000261.1"/>
</dbReference>
<comment type="caution">
    <text evidence="2">The sequence shown here is derived from an EMBL/GenBank/DDBJ whole genome shotgun (WGS) entry which is preliminary data.</text>
</comment>
<feature type="transmembrane region" description="Helical" evidence="1">
    <location>
        <begin position="27"/>
        <end position="54"/>
    </location>
</feature>
<evidence type="ECO:0000313" key="3">
    <source>
        <dbReference type="Proteomes" id="UP001491552"/>
    </source>
</evidence>
<keyword evidence="1" id="KW-0812">Transmembrane</keyword>
<feature type="transmembrane region" description="Helical" evidence="1">
    <location>
        <begin position="140"/>
        <end position="159"/>
    </location>
</feature>
<accession>A0ABV1G9R8</accession>
<keyword evidence="1" id="KW-1133">Transmembrane helix</keyword>
<feature type="transmembrane region" description="Helical" evidence="1">
    <location>
        <begin position="60"/>
        <end position="76"/>
    </location>
</feature>
<dbReference type="EMBL" id="JBBMFF010000261">
    <property type="protein sequence ID" value="MEQ2512151.1"/>
    <property type="molecule type" value="Genomic_DNA"/>
</dbReference>
<keyword evidence="3" id="KW-1185">Reference proteome</keyword>
<keyword evidence="1" id="KW-0472">Membrane</keyword>
<reference evidence="2 3" key="1">
    <citation type="submission" date="2024-03" db="EMBL/GenBank/DDBJ databases">
        <title>Human intestinal bacterial collection.</title>
        <authorList>
            <person name="Pauvert C."/>
            <person name="Hitch T.C.A."/>
            <person name="Clavel T."/>
        </authorList>
    </citation>
    <scope>NUCLEOTIDE SEQUENCE [LARGE SCALE GENOMIC DNA]</scope>
    <source>
        <strain evidence="2 3">CLA-AA-H192</strain>
    </source>
</reference>
<gene>
    <name evidence="2" type="ORF">WMO66_13015</name>
</gene>
<dbReference type="Proteomes" id="UP001491552">
    <property type="component" value="Unassembled WGS sequence"/>
</dbReference>
<name>A0ABV1G9R8_9FIRM</name>
<feature type="transmembrane region" description="Helical" evidence="1">
    <location>
        <begin position="300"/>
        <end position="318"/>
    </location>
</feature>
<evidence type="ECO:0000256" key="1">
    <source>
        <dbReference type="SAM" id="Phobius"/>
    </source>
</evidence>
<feature type="transmembrane region" description="Helical" evidence="1">
    <location>
        <begin position="190"/>
        <end position="209"/>
    </location>
</feature>
<sequence>MKITSVEQEIRRREQWMLRGKHPVCKALYLAALAALILLGGIIRIACLGSSIQLELHRCLAPVAVGAVTFFLLRRYPILRLLRDHPGIGAMLLCYLLGLLCVLFYRSDYRKSISTWPTFMFISVLIVAAVAFAMQGYRRCTPFFVVGAAAIVALLSLGMGNSFSAMLALLLALVLGCIAAYSGATVQKRLWCLCVIGVWLLTVLGFAVVSNDFCLGVFGGFTDFSVSPLDPQGIGKYYGILRACRFFGTSETGALSESAQCGVMLTAAVKLGWGLFALLVGLMVMVLVTGMILTVQWKGMTRLLGAGAMLSLLYVFLGEPMRAFGIESPFLYAIPFLSGDAYASTMTLLTALLVFPFERESVYPFRTSFLYRELEEVHHYLLPGREEKASCMVMRSLPLPDWEIDLSDLFEGQDNLIHLKENELFVHLQGKDHCTICRYYGAIWEVARTFEQLSFRGEYAAVKITANRKAKMQALLHYAGKLAATTLTDNTGCCVGIDNTLENDTVSVHMVIV</sequence>